<dbReference type="AlphaFoldDB" id="A0A318TV38"/>
<evidence type="ECO:0000256" key="6">
    <source>
        <dbReference type="ARBA" id="ARBA00023077"/>
    </source>
</evidence>
<dbReference type="SUPFAM" id="SSF56935">
    <property type="entry name" value="Porins"/>
    <property type="match status" value="1"/>
</dbReference>
<dbReference type="Pfam" id="PF07715">
    <property type="entry name" value="Plug"/>
    <property type="match status" value="1"/>
</dbReference>
<evidence type="ECO:0000256" key="1">
    <source>
        <dbReference type="ARBA" id="ARBA00004571"/>
    </source>
</evidence>
<comment type="similarity">
    <text evidence="10 12">Belongs to the TonB-dependent receptor family.</text>
</comment>
<evidence type="ECO:0000313" key="16">
    <source>
        <dbReference type="Proteomes" id="UP000247727"/>
    </source>
</evidence>
<evidence type="ECO:0000259" key="14">
    <source>
        <dbReference type="Pfam" id="PF07715"/>
    </source>
</evidence>
<keyword evidence="5" id="KW-0732">Signal</keyword>
<evidence type="ECO:0000256" key="4">
    <source>
        <dbReference type="ARBA" id="ARBA00022692"/>
    </source>
</evidence>
<keyword evidence="2 10" id="KW-0813">Transport</keyword>
<dbReference type="Gene3D" id="2.40.170.20">
    <property type="entry name" value="TonB-dependent receptor, beta-barrel domain"/>
    <property type="match status" value="1"/>
</dbReference>
<dbReference type="InterPro" id="IPR012910">
    <property type="entry name" value="Plug_dom"/>
</dbReference>
<evidence type="ECO:0000256" key="5">
    <source>
        <dbReference type="ARBA" id="ARBA00022729"/>
    </source>
</evidence>
<accession>A0A318TV38</accession>
<evidence type="ECO:0000256" key="12">
    <source>
        <dbReference type="RuleBase" id="RU003357"/>
    </source>
</evidence>
<keyword evidence="9 10" id="KW-0998">Cell outer membrane</keyword>
<name>A0A318TV38_9RHOB</name>
<keyword evidence="7 10" id="KW-0472">Membrane</keyword>
<dbReference type="CDD" id="cd01347">
    <property type="entry name" value="ligand_gated_channel"/>
    <property type="match status" value="1"/>
</dbReference>
<dbReference type="PROSITE" id="PS52016">
    <property type="entry name" value="TONB_DEPENDENT_REC_3"/>
    <property type="match status" value="1"/>
</dbReference>
<evidence type="ECO:0000256" key="11">
    <source>
        <dbReference type="PROSITE-ProRule" id="PRU10144"/>
    </source>
</evidence>
<evidence type="ECO:0000256" key="9">
    <source>
        <dbReference type="ARBA" id="ARBA00023237"/>
    </source>
</evidence>
<comment type="subcellular location">
    <subcellularLocation>
        <location evidence="1 10">Cell outer membrane</location>
        <topology evidence="1 10">Multi-pass membrane protein</topology>
    </subcellularLocation>
</comment>
<dbReference type="PANTHER" id="PTHR30069:SF29">
    <property type="entry name" value="HEMOGLOBIN AND HEMOGLOBIN-HAPTOGLOBIN-BINDING PROTEIN 1-RELATED"/>
    <property type="match status" value="1"/>
</dbReference>
<dbReference type="GO" id="GO:0015344">
    <property type="term" value="F:siderophore uptake transmembrane transporter activity"/>
    <property type="evidence" value="ECO:0007669"/>
    <property type="project" value="TreeGrafter"/>
</dbReference>
<dbReference type="OrthoDB" id="9760333at2"/>
<keyword evidence="16" id="KW-1185">Reference proteome</keyword>
<sequence length="682" mass="75301">MKAIATGLGPRQIPVGVALWITTVLAAGMAIAEDGGIYDLGQIHVYAPRAGTLAFTSFGGTTIKRSTLEAHRKDSLDRVLDVVPGASSALTGNQRNEADIYIHGFNRWGIPLSLDGVPIYLPADNRLDFSRFLTDDVAEVQIAKGYVSVLDGPGGMGGAINLTSRTPTKPKEGEIRTEAKWGNDGSFDGFKTYARVGMRSERFYFQLSGTFKDSKGWELSKDFTPNAVENGGRRDWSSSEDKSVNLKLGFTPNDTDEYSLSFTRSVGQKGAPDNIYPTGTQRYWSWPWWNVQTLALNTRTMVGESGTLKTRVYYQTFDNAIDMFDSATRTTQASTNAAHSEYSDYAIGGSTEFGWDFGSSDTLKAAFHFRHDDHSEQDHKYNPGYTEPVQHAVMDTYSVALENTFHATPAVDLVQGISWDYRDISRAEDHVYPTGIFSYKPSSAHALNAQLAAIWHYSEDAELFANISDRTRFPTLFELYSTRFGGAASNPDLRPERAVNTQIGWKKSYAEGSQISAMAYYADVDELIQSVTLTGGVQQNQNVGDGYRYGLDLSLDHQVSDKFAFGGSLSLLRTHVSNPSNPTLHQTGFPDAKLFLYANIRPTDRLTIRPSVEYSDGNWSSNSGSYFQLGSYTLANLSADYAVNDRVTFSAGVNNMFDEDFATVYGYPSQGRSFFINAKATF</sequence>
<dbReference type="Gene3D" id="2.170.130.10">
    <property type="entry name" value="TonB-dependent receptor, plug domain"/>
    <property type="match status" value="1"/>
</dbReference>
<dbReference type="InterPro" id="IPR039426">
    <property type="entry name" value="TonB-dep_rcpt-like"/>
</dbReference>
<evidence type="ECO:0000256" key="7">
    <source>
        <dbReference type="ARBA" id="ARBA00023136"/>
    </source>
</evidence>
<evidence type="ECO:0000313" key="15">
    <source>
        <dbReference type="EMBL" id="PYF08686.1"/>
    </source>
</evidence>
<dbReference type="InterPro" id="IPR000531">
    <property type="entry name" value="Beta-barrel_TonB"/>
</dbReference>
<dbReference type="PROSITE" id="PS01156">
    <property type="entry name" value="TONB_DEPENDENT_REC_2"/>
    <property type="match status" value="1"/>
</dbReference>
<protein>
    <submittedName>
        <fullName evidence="15">Iron complex outermembrane receptor protein</fullName>
    </submittedName>
</protein>
<evidence type="ECO:0000256" key="10">
    <source>
        <dbReference type="PROSITE-ProRule" id="PRU01360"/>
    </source>
</evidence>
<dbReference type="GO" id="GO:0044718">
    <property type="term" value="P:siderophore transmembrane transport"/>
    <property type="evidence" value="ECO:0007669"/>
    <property type="project" value="TreeGrafter"/>
</dbReference>
<evidence type="ECO:0000256" key="8">
    <source>
        <dbReference type="ARBA" id="ARBA00023170"/>
    </source>
</evidence>
<keyword evidence="3 10" id="KW-1134">Transmembrane beta strand</keyword>
<evidence type="ECO:0000256" key="3">
    <source>
        <dbReference type="ARBA" id="ARBA00022452"/>
    </source>
</evidence>
<organism evidence="15 16">
    <name type="scientific">Rhodobacter viridis</name>
    <dbReference type="NCBI Taxonomy" id="1054202"/>
    <lineage>
        <taxon>Bacteria</taxon>
        <taxon>Pseudomonadati</taxon>
        <taxon>Pseudomonadota</taxon>
        <taxon>Alphaproteobacteria</taxon>
        <taxon>Rhodobacterales</taxon>
        <taxon>Rhodobacter group</taxon>
        <taxon>Rhodobacter</taxon>
    </lineage>
</organism>
<dbReference type="Proteomes" id="UP000247727">
    <property type="component" value="Unassembled WGS sequence"/>
</dbReference>
<dbReference type="RefSeq" id="WP_110806342.1">
    <property type="nucleotide sequence ID" value="NZ_QJTK01000011.1"/>
</dbReference>
<feature type="domain" description="TonB-dependent receptor-like beta-barrel" evidence="13">
    <location>
        <begin position="236"/>
        <end position="655"/>
    </location>
</feature>
<keyword evidence="8 15" id="KW-0675">Receptor</keyword>
<evidence type="ECO:0000256" key="2">
    <source>
        <dbReference type="ARBA" id="ARBA00022448"/>
    </source>
</evidence>
<proteinExistence type="inferred from homology"/>
<dbReference type="GO" id="GO:0009279">
    <property type="term" value="C:cell outer membrane"/>
    <property type="evidence" value="ECO:0007669"/>
    <property type="project" value="UniProtKB-SubCell"/>
</dbReference>
<keyword evidence="6 12" id="KW-0798">TonB box</keyword>
<evidence type="ECO:0000259" key="13">
    <source>
        <dbReference type="Pfam" id="PF00593"/>
    </source>
</evidence>
<gene>
    <name evidence="15" type="ORF">C8J30_11114</name>
</gene>
<dbReference type="PANTHER" id="PTHR30069">
    <property type="entry name" value="TONB-DEPENDENT OUTER MEMBRANE RECEPTOR"/>
    <property type="match status" value="1"/>
</dbReference>
<feature type="domain" description="TonB-dependent receptor plug" evidence="14">
    <location>
        <begin position="61"/>
        <end position="159"/>
    </location>
</feature>
<keyword evidence="4 10" id="KW-0812">Transmembrane</keyword>
<dbReference type="InterPro" id="IPR010917">
    <property type="entry name" value="TonB_rcpt_CS"/>
</dbReference>
<dbReference type="Pfam" id="PF00593">
    <property type="entry name" value="TonB_dep_Rec_b-barrel"/>
    <property type="match status" value="1"/>
</dbReference>
<feature type="short sequence motif" description="TonB C-terminal box" evidence="11">
    <location>
        <begin position="665"/>
        <end position="682"/>
    </location>
</feature>
<dbReference type="InterPro" id="IPR037066">
    <property type="entry name" value="Plug_dom_sf"/>
</dbReference>
<reference evidence="15 16" key="1">
    <citation type="submission" date="2018-06" db="EMBL/GenBank/DDBJ databases">
        <title>Genomic Encyclopedia of Type Strains, Phase III (KMG-III): the genomes of soil and plant-associated and newly described type strains.</title>
        <authorList>
            <person name="Whitman W."/>
        </authorList>
    </citation>
    <scope>NUCLEOTIDE SEQUENCE [LARGE SCALE GENOMIC DNA]</scope>
    <source>
        <strain evidence="15 16">JA737</strain>
    </source>
</reference>
<comment type="caution">
    <text evidence="15">The sequence shown here is derived from an EMBL/GenBank/DDBJ whole genome shotgun (WGS) entry which is preliminary data.</text>
</comment>
<dbReference type="InterPro" id="IPR036942">
    <property type="entry name" value="Beta-barrel_TonB_sf"/>
</dbReference>
<dbReference type="EMBL" id="QJTK01000011">
    <property type="protein sequence ID" value="PYF08686.1"/>
    <property type="molecule type" value="Genomic_DNA"/>
</dbReference>